<accession>A0ABV4XGT1</accession>
<dbReference type="Proteomes" id="UP001576774">
    <property type="component" value="Unassembled WGS sequence"/>
</dbReference>
<evidence type="ECO:0000256" key="1">
    <source>
        <dbReference type="SAM" id="Phobius"/>
    </source>
</evidence>
<dbReference type="EMBL" id="JBHFNQ010000256">
    <property type="protein sequence ID" value="MFB2882018.1"/>
    <property type="molecule type" value="Genomic_DNA"/>
</dbReference>
<keyword evidence="1" id="KW-0472">Membrane</keyword>
<organism evidence="2 3">
    <name type="scientific">Floridaenema aerugineum BLCC-F46</name>
    <dbReference type="NCBI Taxonomy" id="3153654"/>
    <lineage>
        <taxon>Bacteria</taxon>
        <taxon>Bacillati</taxon>
        <taxon>Cyanobacteriota</taxon>
        <taxon>Cyanophyceae</taxon>
        <taxon>Oscillatoriophycideae</taxon>
        <taxon>Aerosakkonematales</taxon>
        <taxon>Aerosakkonemataceae</taxon>
        <taxon>Floridanema</taxon>
        <taxon>Floridanema aerugineum</taxon>
    </lineage>
</organism>
<keyword evidence="1" id="KW-1133">Transmembrane helix</keyword>
<reference evidence="2 3" key="1">
    <citation type="submission" date="2024-09" db="EMBL/GenBank/DDBJ databases">
        <title>Floridaenema gen nov. (Aerosakkonemataceae, Aerosakkonematales ord. nov., Cyanobacteria) from benthic tropical and subtropical fresh waters, with the description of four new species.</title>
        <authorList>
            <person name="Moretto J.A."/>
            <person name="Berthold D.E."/>
            <person name="Lefler F.W."/>
            <person name="Huang I.-S."/>
            <person name="Laughinghouse H. IV."/>
        </authorList>
    </citation>
    <scope>NUCLEOTIDE SEQUENCE [LARGE SCALE GENOMIC DNA]</scope>
    <source>
        <strain evidence="2 3">BLCC-F46</strain>
    </source>
</reference>
<comment type="caution">
    <text evidence="2">The sequence shown here is derived from an EMBL/GenBank/DDBJ whole genome shotgun (WGS) entry which is preliminary data.</text>
</comment>
<feature type="transmembrane region" description="Helical" evidence="1">
    <location>
        <begin position="74"/>
        <end position="92"/>
    </location>
</feature>
<gene>
    <name evidence="2" type="ORF">ACE1CC_34655</name>
</gene>
<dbReference type="RefSeq" id="WP_413274979.1">
    <property type="nucleotide sequence ID" value="NZ_JBHFNQ010000256.1"/>
</dbReference>
<evidence type="ECO:0000313" key="3">
    <source>
        <dbReference type="Proteomes" id="UP001576774"/>
    </source>
</evidence>
<proteinExistence type="predicted"/>
<keyword evidence="3" id="KW-1185">Reference proteome</keyword>
<sequence>MNYKNNSPEDKIERRLREIETEIEIQPQSVSVTAETQGKKPVGRLAKMGRVGKAIAFSAVALTGIWVLTTVVSFVSMMLGFVIVGGVIYAAWKIIYSR</sequence>
<evidence type="ECO:0000313" key="2">
    <source>
        <dbReference type="EMBL" id="MFB2882018.1"/>
    </source>
</evidence>
<name>A0ABV4XGT1_9CYAN</name>
<protein>
    <submittedName>
        <fullName evidence="2">Uncharacterized protein</fullName>
    </submittedName>
</protein>
<feature type="transmembrane region" description="Helical" evidence="1">
    <location>
        <begin position="51"/>
        <end position="68"/>
    </location>
</feature>
<keyword evidence="1" id="KW-0812">Transmembrane</keyword>